<dbReference type="RefSeq" id="WP_229516714.1">
    <property type="nucleotide sequence ID" value="NZ_FNDI01000014.1"/>
</dbReference>
<dbReference type="Proteomes" id="UP000198900">
    <property type="component" value="Unassembled WGS sequence"/>
</dbReference>
<name>A0A7Z7FKK1_9BURK</name>
<evidence type="ECO:0000313" key="2">
    <source>
        <dbReference type="EMBL" id="SDI27836.1"/>
    </source>
</evidence>
<protein>
    <submittedName>
        <fullName evidence="2">Uncharacterized protein</fullName>
    </submittedName>
</protein>
<feature type="region of interest" description="Disordered" evidence="1">
    <location>
        <begin position="198"/>
        <end position="220"/>
    </location>
</feature>
<comment type="caution">
    <text evidence="2">The sequence shown here is derived from an EMBL/GenBank/DDBJ whole genome shotgun (WGS) entry which is preliminary data.</text>
</comment>
<evidence type="ECO:0000256" key="1">
    <source>
        <dbReference type="SAM" id="MobiDB-lite"/>
    </source>
</evidence>
<reference evidence="2" key="1">
    <citation type="submission" date="2016-10" db="EMBL/GenBank/DDBJ databases">
        <authorList>
            <person name="Varghese N."/>
            <person name="Submissions S."/>
        </authorList>
    </citation>
    <scope>NUCLEOTIDE SEQUENCE [LARGE SCALE GENOMIC DNA]</scope>
    <source>
        <strain evidence="2">YR281</strain>
    </source>
</reference>
<dbReference type="AlphaFoldDB" id="A0A7Z7FKK1"/>
<gene>
    <name evidence="2" type="ORF">SAMN04487926_114149</name>
</gene>
<keyword evidence="3" id="KW-1185">Reference proteome</keyword>
<dbReference type="EMBL" id="FNDI01000014">
    <property type="protein sequence ID" value="SDI27836.1"/>
    <property type="molecule type" value="Genomic_DNA"/>
</dbReference>
<accession>A0A7Z7FKK1</accession>
<organism evidence="2 3">
    <name type="scientific">Paraburkholderia steynii</name>
    <dbReference type="NCBI Taxonomy" id="1245441"/>
    <lineage>
        <taxon>Bacteria</taxon>
        <taxon>Pseudomonadati</taxon>
        <taxon>Pseudomonadota</taxon>
        <taxon>Betaproteobacteria</taxon>
        <taxon>Burkholderiales</taxon>
        <taxon>Burkholderiaceae</taxon>
        <taxon>Paraburkholderia</taxon>
    </lineage>
</organism>
<evidence type="ECO:0000313" key="3">
    <source>
        <dbReference type="Proteomes" id="UP000198900"/>
    </source>
</evidence>
<sequence length="220" mass="24682">MARRILFVPFIKAPIVGGRPGRAYVNKNLGWINSYNAKEIKKKAVLEGAVAHDIHECWYIPRTPNSMIASLGPDDQLYIRGHSLIGLEGIFDEATKDEQGKPIHQSRMDQELLVKLNEGNDTGTKKLAFMLKASDVVTRLFESGLREDFSGTIKCYNCHSAEGEQNFAKALEKALTERGYKKCRIYGYTGALSSMYEGEHKTSTDPKGRARNARVEIKRT</sequence>
<proteinExistence type="predicted"/>